<protein>
    <submittedName>
        <fullName evidence="2">Late expression factor 5</fullName>
    </submittedName>
    <submittedName>
        <fullName evidence="3 4 6">Lef-5</fullName>
    </submittedName>
</protein>
<evidence type="ECO:0000313" key="4">
    <source>
        <dbReference type="EMBL" id="QHG11289.1"/>
    </source>
</evidence>
<name>A3QTY3_9VIRU</name>
<evidence type="ECO:0000313" key="5">
    <source>
        <dbReference type="EMBL" id="QKE59523.1"/>
    </source>
</evidence>
<dbReference type="RefSeq" id="YP_002321363.1">
    <property type="nucleotide sequence ID" value="NC_011588.1"/>
</dbReference>
<dbReference type="InterPro" id="IPR021758">
    <property type="entry name" value="Baculo_LEF5_C"/>
</dbReference>
<reference evidence="6" key="5">
    <citation type="submission" date="2021-08" db="EMBL/GenBank/DDBJ databases">
        <title>Whole genome sequence of Oryctes rhinoceros Nudivirus detected in Riau Province, Indonesia.</title>
        <authorList>
            <person name="Kurnia Y.W."/>
            <person name="Tanjung Z.A."/>
            <person name="Utomo C."/>
            <person name="Naim M."/>
            <person name="Situmorang E.C."/>
            <person name="Liwang T."/>
        </authorList>
    </citation>
    <scope>NUCLEOTIDE SEQUENCE</scope>
    <source>
        <strain evidence="6">LiboV</strain>
    </source>
</reference>
<accession>B7SV73</accession>
<reference evidence="4" key="3">
    <citation type="journal article" date="2020" name="J. ISSAAS">
        <title>Complete genome sequence of Oryctes rhinoceros Nudivirus isolated from Coconut Rhinoceros Beetle in the Solomon Islands.</title>
        <authorList>
            <person name="Etebari K."/>
            <person name="Filipovic I."/>
            <person name="Rasic G."/>
            <person name="Devine G.J."/>
            <person name="Tsatsia H."/>
            <person name="Furlong M.J."/>
        </authorList>
    </citation>
    <scope>NUCLEOTIDE SEQUENCE</scope>
    <source>
        <strain evidence="4">Solomon Islands</strain>
    </source>
</reference>
<reference evidence="3 7" key="2">
    <citation type="journal article" date="2008" name="J. Virol. Methods">
        <title>Sequencing of the large dsDNA genome of Oryctes rhinoceros nudivirus using multiple displacement amplification of nanogram amounts of virus DNA.</title>
        <authorList>
            <person name="Wang Y."/>
            <person name="Kleespies R.G."/>
            <person name="Ramle M.B."/>
            <person name="Jehle J.A."/>
        </authorList>
    </citation>
    <scope>NUCLEOTIDE SEQUENCE [LARGE SCALE GENOMIC DNA]</scope>
    <source>
        <strain evidence="7">Isolate Oryctes rhinoceros/Malaysia/Ma07/2007</strain>
        <strain evidence="3">Ma07</strain>
    </source>
</reference>
<dbReference type="Pfam" id="PF11792">
    <property type="entry name" value="Baculo_LEF5_C"/>
    <property type="match status" value="1"/>
</dbReference>
<gene>
    <name evidence="2" type="primary">lef-5</name>
    <name evidence="4" type="ORF">SI_OrNV_gp052</name>
</gene>
<dbReference type="Proteomes" id="UP000011785">
    <property type="component" value="Segment"/>
</dbReference>
<dbReference type="EMBL" id="AH015832">
    <property type="protein sequence ID" value="ABF93320.1"/>
    <property type="molecule type" value="Genomic_DNA"/>
</dbReference>
<dbReference type="OrthoDB" id="26680at10239"/>
<dbReference type="EMBL" id="MT150137">
    <property type="protein sequence ID" value="QKE59523.1"/>
    <property type="molecule type" value="Genomic_DNA"/>
</dbReference>
<dbReference type="EMBL" id="EU747721">
    <property type="protein sequence ID" value="ACH96182.1"/>
    <property type="molecule type" value="Genomic_DNA"/>
</dbReference>
<keyword evidence="7" id="KW-1185">Reference proteome</keyword>
<feature type="domain" description="Baculoviridae late expression factor 5 C-terminal" evidence="1">
    <location>
        <begin position="41"/>
        <end position="72"/>
    </location>
</feature>
<sequence>MFFSPDGKRILISTASANLPGPVLALNCTYPKTSTGQKYIVNNCQHEFHHKEFRQIRSGDEAPNSILECSKCKITKIV</sequence>
<reference evidence="2" key="1">
    <citation type="journal article" date="2007" name="Arch. Virol.">
        <title>Genomic analysis of Oryctes rhinoceros virus reveals genetic relatedness to Heliothis zea virus 1.</title>
        <authorList>
            <person name="Wang Y."/>
            <person name="van Oers M.M."/>
            <person name="Crawford A.M."/>
            <person name="Vlak J.M."/>
            <person name="Jehle J.A."/>
        </authorList>
    </citation>
    <scope>NUCLEOTIDE SEQUENCE</scope>
    <source>
        <strain evidence="2">PV505</strain>
    </source>
</reference>
<dbReference type="KEGG" id="vg:7047232"/>
<organism evidence="2">
    <name type="scientific">Oryctes rhinoceros nudivirus</name>
    <dbReference type="NCBI Taxonomy" id="92521"/>
    <lineage>
        <taxon>Viruses</taxon>
        <taxon>Viruses incertae sedis</taxon>
        <taxon>Naldaviricetes</taxon>
        <taxon>Lefavirales</taxon>
        <taxon>Nudiviridae</taxon>
        <taxon>Alphanudivirus</taxon>
        <taxon>Alphanudivirus oryrhinocerotis</taxon>
    </lineage>
</organism>
<evidence type="ECO:0000313" key="6">
    <source>
        <dbReference type="EMBL" id="UBO76470.1"/>
    </source>
</evidence>
<dbReference type="EMBL" id="MZ727584">
    <property type="protein sequence ID" value="UBO76470.1"/>
    <property type="molecule type" value="Genomic_DNA"/>
</dbReference>
<reference evidence="5" key="4">
    <citation type="submission" date="2020-03" db="EMBL/GenBank/DDBJ databases">
        <title>Whole genome sequence of Oryctes rhinoceros Nudivirus isolated in Riau Province, Indonesia.</title>
        <authorList>
            <person name="Kurnia Y.W."/>
            <person name="Tanjung Z.A."/>
            <person name="Utomo C."/>
            <person name="Naim M."/>
            <person name="Situmorang E.C."/>
            <person name="Liwang T."/>
        </authorList>
    </citation>
    <scope>NUCLEOTIDE SEQUENCE</scope>
    <source>
        <strain evidence="5">LiboV</strain>
    </source>
</reference>
<dbReference type="EMBL" id="MN623374">
    <property type="protein sequence ID" value="QHG11289.1"/>
    <property type="molecule type" value="Genomic_DNA"/>
</dbReference>
<evidence type="ECO:0000313" key="7">
    <source>
        <dbReference type="Proteomes" id="UP000011785"/>
    </source>
</evidence>
<evidence type="ECO:0000313" key="2">
    <source>
        <dbReference type="EMBL" id="ABF93320.1"/>
    </source>
</evidence>
<accession>A3QTY3</accession>
<proteinExistence type="predicted"/>
<evidence type="ECO:0000313" key="3">
    <source>
        <dbReference type="EMBL" id="ACH96182.1"/>
    </source>
</evidence>
<evidence type="ECO:0000259" key="1">
    <source>
        <dbReference type="Pfam" id="PF11792"/>
    </source>
</evidence>